<sequence>MDDGIARHGGRRRSSGGASGTHVAVRDPRSPELFVVFLHVAANIKHPYELRISKTLARVSRTQAQQKAARRDNGTLCPAVALAVVEAGPVAVHGAEQLHSAASPPTGAPGVLPYPVQARAVIVPPTDA</sequence>
<accession>A0A444E1K3</accession>
<reference evidence="1" key="1">
    <citation type="journal article" date="2018" name="Data Brief">
        <title>Genome sequence data from 17 accessions of Ensete ventricosum, a staple food crop for millions in Ethiopia.</title>
        <authorList>
            <person name="Yemataw Z."/>
            <person name="Muzemil S."/>
            <person name="Ambachew D."/>
            <person name="Tripathi L."/>
            <person name="Tesfaye K."/>
            <person name="Chala A."/>
            <person name="Farbos A."/>
            <person name="O'Neill P."/>
            <person name="Moore K."/>
            <person name="Grant M."/>
            <person name="Studholme D.J."/>
        </authorList>
    </citation>
    <scope>NUCLEOTIDE SEQUENCE [LARGE SCALE GENOMIC DNA]</scope>
    <source>
        <tissue evidence="1">Leaf</tissue>
    </source>
</reference>
<dbReference type="Proteomes" id="UP000290560">
    <property type="component" value="Unassembled WGS sequence"/>
</dbReference>
<dbReference type="EMBL" id="KV876200">
    <property type="protein sequence ID" value="RZR74323.1"/>
    <property type="molecule type" value="Genomic_DNA"/>
</dbReference>
<proteinExistence type="predicted"/>
<name>A0A444E1K3_ENSVE</name>
<organism evidence="1">
    <name type="scientific">Ensete ventricosum</name>
    <name type="common">Abyssinian banana</name>
    <name type="synonym">Musa ensete</name>
    <dbReference type="NCBI Taxonomy" id="4639"/>
    <lineage>
        <taxon>Eukaryota</taxon>
        <taxon>Viridiplantae</taxon>
        <taxon>Streptophyta</taxon>
        <taxon>Embryophyta</taxon>
        <taxon>Tracheophyta</taxon>
        <taxon>Spermatophyta</taxon>
        <taxon>Magnoliopsida</taxon>
        <taxon>Liliopsida</taxon>
        <taxon>Zingiberales</taxon>
        <taxon>Musaceae</taxon>
        <taxon>Ensete</taxon>
    </lineage>
</organism>
<dbReference type="AlphaFoldDB" id="A0A444E1K3"/>
<protein>
    <submittedName>
        <fullName evidence="1">Uncharacterized protein</fullName>
    </submittedName>
</protein>
<gene>
    <name evidence="1" type="ORF">BHM03_00035421</name>
</gene>
<evidence type="ECO:0000313" key="1">
    <source>
        <dbReference type="EMBL" id="RZR74323.1"/>
    </source>
</evidence>